<proteinExistence type="predicted"/>
<protein>
    <recommendedName>
        <fullName evidence="3">SsuA/THI5-like domain-containing protein</fullName>
    </recommendedName>
</protein>
<dbReference type="RefSeq" id="WP_173291217.1">
    <property type="nucleotide sequence ID" value="NZ_AP021888.1"/>
</dbReference>
<reference evidence="2" key="1">
    <citation type="submission" date="2019-11" db="EMBL/GenBank/DDBJ databases">
        <title>Isolation and characterization of two novel species in the genus Thiomicrorhabdus.</title>
        <authorList>
            <person name="Mochizuki J."/>
            <person name="Kojima H."/>
            <person name="Fukui M."/>
        </authorList>
    </citation>
    <scope>NUCLEOTIDE SEQUENCE [LARGE SCALE GENOMIC DNA]</scope>
    <source>
        <strain evidence="2">AkT22</strain>
    </source>
</reference>
<dbReference type="PROSITE" id="PS51257">
    <property type="entry name" value="PROKAR_LIPOPROTEIN"/>
    <property type="match status" value="1"/>
</dbReference>
<dbReference type="Proteomes" id="UP000501466">
    <property type="component" value="Chromosome"/>
</dbReference>
<keyword evidence="2" id="KW-1185">Reference proteome</keyword>
<sequence>MTRFHQTLVLFLGLWLSISLSGCSLQTEKPLKIIANSWIGYSPLFYAKEQGWLVENNIELYTVVSLGESLSLYENAGFDAFTGTQFEYQQAKKSKPDLMPVIMLDKSNGGDMVMSNGSIKQLQETPGQIDVYLEINSVNSLIFKDFIKANALTNKSFNFINQDQIKIHTEVTNRFKAKNPAEDPNKSPFFVVVTYEPFNHQLNKQGMTTISSTGDDLQLLVIDALYTEPKTFKKHAAQFRTLKLLLDRSLQDLHAHPKAYYEKVKIYLENPSYPEFLSSLDSIQWLNKDISPELNQRLQEAQFPLEATLN</sequence>
<evidence type="ECO:0000313" key="1">
    <source>
        <dbReference type="EMBL" id="BBP43415.1"/>
    </source>
</evidence>
<dbReference type="KEGG" id="tzo:THMIRHAT_11610"/>
<evidence type="ECO:0008006" key="3">
    <source>
        <dbReference type="Google" id="ProtNLM"/>
    </source>
</evidence>
<dbReference type="AlphaFoldDB" id="A0A6F8PMU5"/>
<accession>A0A6F8PMU5</accession>
<dbReference type="EMBL" id="AP021888">
    <property type="protein sequence ID" value="BBP43415.1"/>
    <property type="molecule type" value="Genomic_DNA"/>
</dbReference>
<evidence type="ECO:0000313" key="2">
    <source>
        <dbReference type="Proteomes" id="UP000501466"/>
    </source>
</evidence>
<organism evidence="1 2">
    <name type="scientific">Thiosulfativibrio zosterae</name>
    <dbReference type="NCBI Taxonomy" id="2675053"/>
    <lineage>
        <taxon>Bacteria</taxon>
        <taxon>Pseudomonadati</taxon>
        <taxon>Pseudomonadota</taxon>
        <taxon>Gammaproteobacteria</taxon>
        <taxon>Thiotrichales</taxon>
        <taxon>Piscirickettsiaceae</taxon>
        <taxon>Thiosulfativibrio</taxon>
    </lineage>
</organism>
<name>A0A6F8PMU5_9GAMM</name>
<gene>
    <name evidence="1" type="ORF">THMIRHAT_11610</name>
</gene>